<name>A0A2S4LWA9_9BURK</name>
<dbReference type="Proteomes" id="UP000237381">
    <property type="component" value="Unassembled WGS sequence"/>
</dbReference>
<reference evidence="1 2" key="1">
    <citation type="submission" date="2018-01" db="EMBL/GenBank/DDBJ databases">
        <title>Genomic Encyclopedia of Type Strains, Phase III (KMG-III): the genomes of soil and plant-associated and newly described type strains.</title>
        <authorList>
            <person name="Whitman W."/>
        </authorList>
    </citation>
    <scope>NUCLEOTIDE SEQUENCE [LARGE SCALE GENOMIC DNA]</scope>
    <source>
        <strain evidence="1 2">JCM 18070</strain>
    </source>
</reference>
<proteinExistence type="predicted"/>
<dbReference type="AlphaFoldDB" id="A0A2S4LWA9"/>
<gene>
    <name evidence="1" type="ORF">B0G62_12247</name>
</gene>
<evidence type="ECO:0000313" key="2">
    <source>
        <dbReference type="Proteomes" id="UP000237381"/>
    </source>
</evidence>
<dbReference type="OrthoDB" id="199633at2"/>
<dbReference type="Pfam" id="PF13707">
    <property type="entry name" value="RloB"/>
    <property type="match status" value="1"/>
</dbReference>
<dbReference type="RefSeq" id="WP_103707171.1">
    <property type="nucleotide sequence ID" value="NZ_PQGA01000022.1"/>
</dbReference>
<accession>A0A2S4LWA9</accession>
<protein>
    <submittedName>
        <fullName evidence="1">RloB-like protein</fullName>
    </submittedName>
</protein>
<organism evidence="1 2">
    <name type="scientific">Paraburkholderia eburnea</name>
    <dbReference type="NCBI Taxonomy" id="1189126"/>
    <lineage>
        <taxon>Bacteria</taxon>
        <taxon>Pseudomonadati</taxon>
        <taxon>Pseudomonadota</taxon>
        <taxon>Betaproteobacteria</taxon>
        <taxon>Burkholderiales</taxon>
        <taxon>Burkholderiaceae</taxon>
        <taxon>Paraburkholderia</taxon>
    </lineage>
</organism>
<keyword evidence="2" id="KW-1185">Reference proteome</keyword>
<comment type="caution">
    <text evidence="1">The sequence shown here is derived from an EMBL/GenBank/DDBJ whole genome shotgun (WGS) entry which is preliminary data.</text>
</comment>
<dbReference type="EMBL" id="PQGA01000022">
    <property type="protein sequence ID" value="POR46731.1"/>
    <property type="molecule type" value="Genomic_DNA"/>
</dbReference>
<sequence length="185" mass="21318">MPKQKIAIRHRVFIGCEGESERSYVALLQQLMGLRTRHHLIPELLNGGDHLANIESAKKALRKHNEQGRGKFVAKYVLLDSDQRGRNAQHDAECDRLARENDFRLIWQDPCHEALLLRHLDRCSNRRPPTTPVSEQQLVAEWPEYQKNFGRDNLGTRIDINALERVRRVEPVLGELLVLVGLVPN</sequence>
<evidence type="ECO:0000313" key="1">
    <source>
        <dbReference type="EMBL" id="POR46731.1"/>
    </source>
</evidence>
<dbReference type="InterPro" id="IPR025591">
    <property type="entry name" value="RloB"/>
</dbReference>